<reference evidence="1 2" key="1">
    <citation type="journal article" date="2018" name="Front. Plant Sci.">
        <title>Red Clover (Trifolium pratense) and Zigzag Clover (T. medium) - A Picture of Genomic Similarities and Differences.</title>
        <authorList>
            <person name="Dluhosova J."/>
            <person name="Istvanek J."/>
            <person name="Nedelnik J."/>
            <person name="Repkova J."/>
        </authorList>
    </citation>
    <scope>NUCLEOTIDE SEQUENCE [LARGE SCALE GENOMIC DNA]</scope>
    <source>
        <strain evidence="2">cv. 10/8</strain>
        <tissue evidence="1">Leaf</tissue>
    </source>
</reference>
<evidence type="ECO:0000313" key="1">
    <source>
        <dbReference type="EMBL" id="MCI19547.1"/>
    </source>
</evidence>
<feature type="non-terminal residue" evidence="1">
    <location>
        <position position="104"/>
    </location>
</feature>
<dbReference type="Proteomes" id="UP000265520">
    <property type="component" value="Unassembled WGS sequence"/>
</dbReference>
<proteinExistence type="predicted"/>
<evidence type="ECO:0000313" key="2">
    <source>
        <dbReference type="Proteomes" id="UP000265520"/>
    </source>
</evidence>
<protein>
    <submittedName>
        <fullName evidence="1">Uncharacterized protein</fullName>
    </submittedName>
</protein>
<dbReference type="AlphaFoldDB" id="A0A392Q6N2"/>
<comment type="caution">
    <text evidence="1">The sequence shown here is derived from an EMBL/GenBank/DDBJ whole genome shotgun (WGS) entry which is preliminary data.</text>
</comment>
<accession>A0A392Q6N2</accession>
<sequence>MQQMNKLKSKIEIEEIEIGEKRVAYEIEIEIDEIRETERGGEAREAADGLFLRWRRQRDAAFSRRRTVSTASETVEFTFSIASALTMFKRWSLFETAFLRFLES</sequence>
<name>A0A392Q6N2_9FABA</name>
<dbReference type="EMBL" id="LXQA010115284">
    <property type="protein sequence ID" value="MCI19547.1"/>
    <property type="molecule type" value="Genomic_DNA"/>
</dbReference>
<keyword evidence="2" id="KW-1185">Reference proteome</keyword>
<organism evidence="1 2">
    <name type="scientific">Trifolium medium</name>
    <dbReference type="NCBI Taxonomy" id="97028"/>
    <lineage>
        <taxon>Eukaryota</taxon>
        <taxon>Viridiplantae</taxon>
        <taxon>Streptophyta</taxon>
        <taxon>Embryophyta</taxon>
        <taxon>Tracheophyta</taxon>
        <taxon>Spermatophyta</taxon>
        <taxon>Magnoliopsida</taxon>
        <taxon>eudicotyledons</taxon>
        <taxon>Gunneridae</taxon>
        <taxon>Pentapetalae</taxon>
        <taxon>rosids</taxon>
        <taxon>fabids</taxon>
        <taxon>Fabales</taxon>
        <taxon>Fabaceae</taxon>
        <taxon>Papilionoideae</taxon>
        <taxon>50 kb inversion clade</taxon>
        <taxon>NPAAA clade</taxon>
        <taxon>Hologalegina</taxon>
        <taxon>IRL clade</taxon>
        <taxon>Trifolieae</taxon>
        <taxon>Trifolium</taxon>
    </lineage>
</organism>